<organism evidence="2 3">
    <name type="scientific">Tessaracoccus lacteus</name>
    <dbReference type="NCBI Taxonomy" id="3041766"/>
    <lineage>
        <taxon>Bacteria</taxon>
        <taxon>Bacillati</taxon>
        <taxon>Actinomycetota</taxon>
        <taxon>Actinomycetes</taxon>
        <taxon>Propionibacteriales</taxon>
        <taxon>Propionibacteriaceae</taxon>
        <taxon>Tessaracoccus</taxon>
    </lineage>
</organism>
<protein>
    <submittedName>
        <fullName evidence="2">Uncharacterized protein</fullName>
    </submittedName>
</protein>
<feature type="region of interest" description="Disordered" evidence="1">
    <location>
        <begin position="99"/>
        <end position="119"/>
    </location>
</feature>
<reference evidence="2 3" key="1">
    <citation type="journal article" date="2008" name="Int. J. Syst. Evol. Microbiol.">
        <title>Tessaracoccus flavescens sp. nov., isolated from marine sediment.</title>
        <authorList>
            <person name="Lee D.W."/>
            <person name="Lee S.D."/>
        </authorList>
    </citation>
    <scope>NUCLEOTIDE SEQUENCE [LARGE SCALE GENOMIC DNA]</scope>
    <source>
        <strain evidence="2 3">T21</strain>
    </source>
</reference>
<proteinExistence type="predicted"/>
<feature type="compositionally biased region" description="Basic and acidic residues" evidence="1">
    <location>
        <begin position="104"/>
        <end position="119"/>
    </location>
</feature>
<keyword evidence="3" id="KW-1185">Reference proteome</keyword>
<dbReference type="EMBL" id="CP123967">
    <property type="protein sequence ID" value="WGT46755.1"/>
    <property type="molecule type" value="Genomic_DNA"/>
</dbReference>
<gene>
    <name evidence="2" type="ORF">QH948_11520</name>
</gene>
<name>A0ABY8PWC5_9ACTN</name>
<accession>A0ABY8PWC5</accession>
<sequence length="119" mass="12992">MVPDSATDTKLASALARALTGQQIELTLEVPVAEALARAGFDAVALGALRRERQHARQPWPFEVPIADLRAVGFARFDAALAALRRDLGLTGLEPATPAHRRLNRDEQRLVADRPPHWG</sequence>
<evidence type="ECO:0000313" key="3">
    <source>
        <dbReference type="Proteomes" id="UP001244136"/>
    </source>
</evidence>
<dbReference type="Proteomes" id="UP001244136">
    <property type="component" value="Chromosome"/>
</dbReference>
<dbReference type="RefSeq" id="WP_281144515.1">
    <property type="nucleotide sequence ID" value="NZ_CP123967.1"/>
</dbReference>
<evidence type="ECO:0000313" key="2">
    <source>
        <dbReference type="EMBL" id="WGT46755.1"/>
    </source>
</evidence>
<evidence type="ECO:0000256" key="1">
    <source>
        <dbReference type="SAM" id="MobiDB-lite"/>
    </source>
</evidence>